<evidence type="ECO:0000256" key="1">
    <source>
        <dbReference type="SAM" id="MobiDB-lite"/>
    </source>
</evidence>
<evidence type="ECO:0000313" key="2">
    <source>
        <dbReference type="EMBL" id="MBB4912920.1"/>
    </source>
</evidence>
<reference evidence="2 3" key="1">
    <citation type="submission" date="2020-08" db="EMBL/GenBank/DDBJ databases">
        <title>Genomic Encyclopedia of Type Strains, Phase III (KMG-III): the genomes of soil and plant-associated and newly described type strains.</title>
        <authorList>
            <person name="Whitman W."/>
        </authorList>
    </citation>
    <scope>NUCLEOTIDE SEQUENCE [LARGE SCALE GENOMIC DNA]</scope>
    <source>
        <strain evidence="2 3">CECT 8960</strain>
    </source>
</reference>
<feature type="region of interest" description="Disordered" evidence="1">
    <location>
        <begin position="1"/>
        <end position="23"/>
    </location>
</feature>
<dbReference type="RefSeq" id="WP_184816861.1">
    <property type="nucleotide sequence ID" value="NZ_JACHJQ010000020.1"/>
</dbReference>
<gene>
    <name evidence="2" type="ORF">FHR82_009194</name>
</gene>
<dbReference type="Proteomes" id="UP000520767">
    <property type="component" value="Unassembled WGS sequence"/>
</dbReference>
<feature type="compositionally biased region" description="Basic and acidic residues" evidence="1">
    <location>
        <begin position="1"/>
        <end position="10"/>
    </location>
</feature>
<evidence type="ECO:0000313" key="3">
    <source>
        <dbReference type="Proteomes" id="UP000520767"/>
    </source>
</evidence>
<accession>A0A7W7QFZ4</accession>
<comment type="caution">
    <text evidence="2">The sequence shown here is derived from an EMBL/GenBank/DDBJ whole genome shotgun (WGS) entry which is preliminary data.</text>
</comment>
<dbReference type="AlphaFoldDB" id="A0A7W7QFZ4"/>
<sequence>MTHHEPRLEMKPAGAATGSVDGGWRPRSLEPTTAFPELVSALHPWVGPVGRITYNLDLWEPAPRKQTVDGRMVRYEGVHTIDRHTVTAIGTNGRRVSLLVVPPPTPGGVARAVLRSAADSDSTATVADILASNGVPPQKRAAAGMIRPGATEARPEQRWEAEGGYVRNTAWHPA</sequence>
<dbReference type="InterPro" id="IPR046036">
    <property type="entry name" value="DUF5994"/>
</dbReference>
<keyword evidence="3" id="KW-1185">Reference proteome</keyword>
<organism evidence="2 3">
    <name type="scientific">Actinophytocola algeriensis</name>
    <dbReference type="NCBI Taxonomy" id="1768010"/>
    <lineage>
        <taxon>Bacteria</taxon>
        <taxon>Bacillati</taxon>
        <taxon>Actinomycetota</taxon>
        <taxon>Actinomycetes</taxon>
        <taxon>Pseudonocardiales</taxon>
        <taxon>Pseudonocardiaceae</taxon>
    </lineage>
</organism>
<dbReference type="EMBL" id="JACHJQ010000020">
    <property type="protein sequence ID" value="MBB4912920.1"/>
    <property type="molecule type" value="Genomic_DNA"/>
</dbReference>
<protein>
    <submittedName>
        <fullName evidence="2">Uncharacterized protein</fullName>
    </submittedName>
</protein>
<proteinExistence type="predicted"/>
<feature type="region of interest" description="Disordered" evidence="1">
    <location>
        <begin position="140"/>
        <end position="161"/>
    </location>
</feature>
<dbReference type="Pfam" id="PF19457">
    <property type="entry name" value="DUF5994"/>
    <property type="match status" value="1"/>
</dbReference>
<name>A0A7W7QFZ4_9PSEU</name>